<dbReference type="PANTHER" id="PTHR11728:SF1">
    <property type="entry name" value="GLYCEROL-3-PHOSPHATE DEHYDROGENASE [NAD(+)] 2, CHLOROPLASTIC"/>
    <property type="match status" value="1"/>
</dbReference>
<dbReference type="FunFam" id="1.10.1040.10:FF:000001">
    <property type="entry name" value="Glycerol-3-phosphate dehydrogenase [NAD(P)+]"/>
    <property type="match status" value="1"/>
</dbReference>
<evidence type="ECO:0000313" key="19">
    <source>
        <dbReference type="Proteomes" id="UP000198559"/>
    </source>
</evidence>
<dbReference type="PRINTS" id="PR00077">
    <property type="entry name" value="GPDHDRGNASE"/>
</dbReference>
<keyword evidence="9" id="KW-0547">Nucleotide-binding</keyword>
<organism evidence="17 20">
    <name type="scientific">Bathymodiolus azoricus thioautotrophic gill symbiont</name>
    <dbReference type="NCBI Taxonomy" id="235205"/>
    <lineage>
        <taxon>Bacteria</taxon>
        <taxon>Pseudomonadati</taxon>
        <taxon>Pseudomonadota</taxon>
        <taxon>Gammaproteobacteria</taxon>
        <taxon>sulfur-oxidizing symbionts</taxon>
    </lineage>
</organism>
<dbReference type="InterPro" id="IPR011128">
    <property type="entry name" value="G3P_DH_NAD-dep_N"/>
</dbReference>
<dbReference type="UniPathway" id="UPA00940"/>
<feature type="binding site" evidence="9">
    <location>
        <position position="102"/>
    </location>
    <ligand>
        <name>NADPH</name>
        <dbReference type="ChEBI" id="CHEBI:57783"/>
    </ligand>
</feature>
<dbReference type="Gene3D" id="1.10.1040.10">
    <property type="entry name" value="N-(1-d-carboxylethyl)-l-norvaline Dehydrogenase, domain 2"/>
    <property type="match status" value="1"/>
</dbReference>
<dbReference type="InterPro" id="IPR006109">
    <property type="entry name" value="G3P_DH_NAD-dep_C"/>
</dbReference>
<evidence type="ECO:0000259" key="15">
    <source>
        <dbReference type="Pfam" id="PF01210"/>
    </source>
</evidence>
<feature type="binding site" evidence="11">
    <location>
        <begin position="249"/>
        <end position="250"/>
    </location>
    <ligand>
        <name>substrate</name>
    </ligand>
</feature>
<feature type="binding site" evidence="12">
    <location>
        <position position="134"/>
    </location>
    <ligand>
        <name>NAD(+)</name>
        <dbReference type="ChEBI" id="CHEBI:57540"/>
    </ligand>
</feature>
<evidence type="ECO:0000256" key="5">
    <source>
        <dbReference type="ARBA" id="ARBA00023027"/>
    </source>
</evidence>
<feature type="binding site" evidence="9">
    <location>
        <position position="238"/>
    </location>
    <ligand>
        <name>sn-glycerol 3-phosphate</name>
        <dbReference type="ChEBI" id="CHEBI:57597"/>
    </ligand>
</feature>
<keyword evidence="8 9" id="KW-1208">Phospholipid metabolism</keyword>
<feature type="binding site" evidence="11">
    <location>
        <position position="102"/>
    </location>
    <ligand>
        <name>substrate</name>
    </ligand>
</feature>
<dbReference type="GO" id="GO:0046167">
    <property type="term" value="P:glycerol-3-phosphate biosynthetic process"/>
    <property type="evidence" value="ECO:0007669"/>
    <property type="project" value="UniProtKB-UniRule"/>
</dbReference>
<keyword evidence="4 9" id="KW-0560">Oxidoreductase</keyword>
<proteinExistence type="inferred from homology"/>
<evidence type="ECO:0000313" key="18">
    <source>
        <dbReference type="EMBL" id="SEH82341.1"/>
    </source>
</evidence>
<evidence type="ECO:0000256" key="12">
    <source>
        <dbReference type="PIRSR" id="PIRSR000114-3"/>
    </source>
</evidence>
<dbReference type="InterPro" id="IPR036291">
    <property type="entry name" value="NAD(P)-bd_dom_sf"/>
</dbReference>
<evidence type="ECO:0000256" key="14">
    <source>
        <dbReference type="RuleBase" id="RU000439"/>
    </source>
</evidence>
<feature type="binding site" evidence="9">
    <location>
        <position position="52"/>
    </location>
    <ligand>
        <name>NADPH</name>
        <dbReference type="ChEBI" id="CHEBI:57783"/>
    </ligand>
</feature>
<feature type="binding site" evidence="9">
    <location>
        <position position="275"/>
    </location>
    <ligand>
        <name>NADPH</name>
        <dbReference type="ChEBI" id="CHEBI:57783"/>
    </ligand>
</feature>
<dbReference type="NCBIfam" id="NF000940">
    <property type="entry name" value="PRK00094.1-2"/>
    <property type="match status" value="1"/>
</dbReference>
<dbReference type="HAMAP" id="MF_00394">
    <property type="entry name" value="NAD_Glyc3P_dehydrog"/>
    <property type="match status" value="1"/>
</dbReference>
<dbReference type="EMBL" id="CVUD02000163">
    <property type="protein sequence ID" value="SEH82341.1"/>
    <property type="molecule type" value="Genomic_DNA"/>
</dbReference>
<dbReference type="PANTHER" id="PTHR11728">
    <property type="entry name" value="GLYCEROL-3-PHOSPHATE DEHYDROGENASE"/>
    <property type="match status" value="1"/>
</dbReference>
<accession>A0A1H6L6P7</accession>
<gene>
    <name evidence="9" type="primary">gpsA</name>
    <name evidence="17" type="ORF">BAZSYMA_ACONTIG00741_5</name>
    <name evidence="18" type="ORF">BAZSYMB_SCAFFOLD00002_26</name>
</gene>
<dbReference type="InterPro" id="IPR006168">
    <property type="entry name" value="G3P_DH_NAD-dep"/>
</dbReference>
<dbReference type="STRING" id="235205.BAZSYMB_SCAFFOLD00002_26"/>
<feature type="binding site" evidence="12">
    <location>
        <begin position="9"/>
        <end position="14"/>
    </location>
    <ligand>
        <name>NAD(+)</name>
        <dbReference type="ChEBI" id="CHEBI:57540"/>
    </ligand>
</feature>
<dbReference type="Proteomes" id="UP000198988">
    <property type="component" value="Unassembled WGS sequence"/>
</dbReference>
<feature type="binding site" evidence="9">
    <location>
        <position position="185"/>
    </location>
    <ligand>
        <name>sn-glycerol 3-phosphate</name>
        <dbReference type="ChEBI" id="CHEBI:57597"/>
    </ligand>
</feature>
<dbReference type="AlphaFoldDB" id="A0A1H6L6P7"/>
<evidence type="ECO:0000256" key="13">
    <source>
        <dbReference type="RuleBase" id="RU000437"/>
    </source>
</evidence>
<dbReference type="Pfam" id="PF07479">
    <property type="entry name" value="NAD_Gly3P_dh_C"/>
    <property type="match status" value="1"/>
</dbReference>
<dbReference type="InterPro" id="IPR013328">
    <property type="entry name" value="6PGD_dom2"/>
</dbReference>
<comment type="similarity">
    <text evidence="1 9 13">Belongs to the NAD-dependent glycerol-3-phosphate dehydrogenase family.</text>
</comment>
<dbReference type="GO" id="GO:0005829">
    <property type="term" value="C:cytosol"/>
    <property type="evidence" value="ECO:0007669"/>
    <property type="project" value="TreeGrafter"/>
</dbReference>
<dbReference type="SUPFAM" id="SSF51735">
    <property type="entry name" value="NAD(P)-binding Rossmann-fold domains"/>
    <property type="match status" value="1"/>
</dbReference>
<evidence type="ECO:0000259" key="16">
    <source>
        <dbReference type="Pfam" id="PF07479"/>
    </source>
</evidence>
<name>A0A1H6L6P7_9GAMM</name>
<dbReference type="GO" id="GO:0051287">
    <property type="term" value="F:NAD binding"/>
    <property type="evidence" value="ECO:0007669"/>
    <property type="project" value="InterPro"/>
</dbReference>
<dbReference type="OrthoDB" id="9812273at2"/>
<feature type="domain" description="Glycerol-3-phosphate dehydrogenase NAD-dependent C-terminal" evidence="16">
    <location>
        <begin position="174"/>
        <end position="314"/>
    </location>
</feature>
<dbReference type="Pfam" id="PF01210">
    <property type="entry name" value="NAD_Gly3P_dh_N"/>
    <property type="match status" value="1"/>
</dbReference>
<feature type="domain" description="Glycerol-3-phosphate dehydrogenase NAD-dependent N-terminal" evidence="15">
    <location>
        <begin position="6"/>
        <end position="153"/>
    </location>
</feature>
<reference evidence="17" key="2">
    <citation type="submission" date="2016-06" db="EMBL/GenBank/DDBJ databases">
        <authorList>
            <person name="Olsen C.W."/>
            <person name="Carey S."/>
            <person name="Hinshaw L."/>
            <person name="Karasin A.I."/>
        </authorList>
    </citation>
    <scope>NUCLEOTIDE SEQUENCE [LARGE SCALE GENOMIC DNA]</scope>
    <source>
        <strain evidence="17">BazSymA</strain>
        <strain evidence="18">BazSymB</strain>
    </source>
</reference>
<comment type="subcellular location">
    <subcellularLocation>
        <location evidence="9">Cytoplasm</location>
    </subcellularLocation>
</comment>
<evidence type="ECO:0000256" key="1">
    <source>
        <dbReference type="ARBA" id="ARBA00011009"/>
    </source>
</evidence>
<sequence>MTNNLSIIGAGAWGSALAIALSDNFDTIFLHAHTQKEVDTLQPKHPALSVNYASNIKLTFDLSHVQDSHSVLIAVPSYGFTSTLKTLQPLLTEKQSVAWATKGFDTDGQCFLHESFESILDKHPSCVISGPSFAFEVASRKPTALSVAAKDKRIQDHWAQVLNTQALRAYTNDDVIGVEVGGSVKNILAIAAGIAAGLNYGASAQAALITRGLAEMIRLGVALGANTSTFNGLSGLGDLVLTCSDDLSRNRQFGKALAKNQNTKQALNSVGATVEGLNTLGLVLSQAKNHQIEMPICEQVKQVVDGQVTPTQAVNRLMSRVQIHE</sequence>
<keyword evidence="7 9" id="KW-0594">Phospholipid biosynthesis</keyword>
<dbReference type="InterPro" id="IPR008927">
    <property type="entry name" value="6-PGluconate_DH-like_C_sf"/>
</dbReference>
<comment type="catalytic activity">
    <reaction evidence="9">
        <text>sn-glycerol 3-phosphate + NAD(+) = dihydroxyacetone phosphate + NADH + H(+)</text>
        <dbReference type="Rhea" id="RHEA:11092"/>
        <dbReference type="ChEBI" id="CHEBI:15378"/>
        <dbReference type="ChEBI" id="CHEBI:57540"/>
        <dbReference type="ChEBI" id="CHEBI:57597"/>
        <dbReference type="ChEBI" id="CHEBI:57642"/>
        <dbReference type="ChEBI" id="CHEBI:57945"/>
        <dbReference type="EC" id="1.1.1.94"/>
    </reaction>
</comment>
<feature type="binding site" evidence="9">
    <location>
        <position position="250"/>
    </location>
    <ligand>
        <name>sn-glycerol 3-phosphate</name>
        <dbReference type="ChEBI" id="CHEBI:57597"/>
    </ligand>
</feature>
<dbReference type="GO" id="GO:0046168">
    <property type="term" value="P:glycerol-3-phosphate catabolic process"/>
    <property type="evidence" value="ECO:0007669"/>
    <property type="project" value="InterPro"/>
</dbReference>
<feature type="binding site" evidence="9">
    <location>
        <position position="130"/>
    </location>
    <ligand>
        <name>sn-glycerol 3-phosphate</name>
        <dbReference type="ChEBI" id="CHEBI:57597"/>
    </ligand>
</feature>
<protein>
    <recommendedName>
        <fullName evidence="9">Glycerol-3-phosphate dehydrogenase [NAD(P)+]</fullName>
        <ecNumber evidence="9">1.1.1.94</ecNumber>
    </recommendedName>
    <alternativeName>
        <fullName evidence="9">NAD(P)(+)-dependent glycerol-3-phosphate dehydrogenase</fullName>
    </alternativeName>
    <alternativeName>
        <fullName evidence="9">NAD(P)H-dependent dihydroxyacetone-phosphate reductase</fullName>
    </alternativeName>
</protein>
<evidence type="ECO:0000256" key="7">
    <source>
        <dbReference type="ARBA" id="ARBA00023209"/>
    </source>
</evidence>
<feature type="binding site" evidence="9">
    <location>
        <position position="249"/>
    </location>
    <ligand>
        <name>sn-glycerol 3-phosphate</name>
        <dbReference type="ChEBI" id="CHEBI:57597"/>
    </ligand>
</feature>
<feature type="binding site" evidence="9">
    <location>
        <position position="132"/>
    </location>
    <ligand>
        <name>sn-glycerol 3-phosphate</name>
        <dbReference type="ChEBI" id="CHEBI:57597"/>
    </ligand>
</feature>
<reference evidence="19 20" key="1">
    <citation type="submission" date="2016-06" db="EMBL/GenBank/DDBJ databases">
        <authorList>
            <person name="Petersen J."/>
            <person name="Sayavedra L."/>
        </authorList>
    </citation>
    <scope>NUCLEOTIDE SEQUENCE [LARGE SCALE GENOMIC DNA]</scope>
    <source>
        <strain evidence="20">BazSymA</strain>
        <strain evidence="19">BazSymB</strain>
    </source>
</reference>
<dbReference type="Gene3D" id="3.40.50.720">
    <property type="entry name" value="NAD(P)-binding Rossmann-like Domain"/>
    <property type="match status" value="1"/>
</dbReference>
<feature type="active site" description="Proton acceptor" evidence="9 10">
    <location>
        <position position="185"/>
    </location>
</feature>
<feature type="binding site" evidence="9">
    <location>
        <position position="248"/>
    </location>
    <ligand>
        <name>sn-glycerol 3-phosphate</name>
        <dbReference type="ChEBI" id="CHEBI:57597"/>
    </ligand>
</feature>
<dbReference type="EC" id="1.1.1.94" evidence="9"/>
<dbReference type="NCBIfam" id="NF000942">
    <property type="entry name" value="PRK00094.1-4"/>
    <property type="match status" value="1"/>
</dbReference>
<evidence type="ECO:0000313" key="17">
    <source>
        <dbReference type="EMBL" id="SEH81584.1"/>
    </source>
</evidence>
<dbReference type="GO" id="GO:0046474">
    <property type="term" value="P:glycerophospholipid biosynthetic process"/>
    <property type="evidence" value="ECO:0007669"/>
    <property type="project" value="TreeGrafter"/>
</dbReference>
<dbReference type="RefSeq" id="WP_090716022.1">
    <property type="nucleotide sequence ID" value="NZ_CAESAP020000385.1"/>
</dbReference>
<feature type="binding site" evidence="9">
    <location>
        <position position="134"/>
    </location>
    <ligand>
        <name>NADPH</name>
        <dbReference type="ChEBI" id="CHEBI:57783"/>
    </ligand>
</feature>
<dbReference type="PIRSF" id="PIRSF000114">
    <property type="entry name" value="Glycerol-3-P_dh"/>
    <property type="match status" value="1"/>
</dbReference>
<keyword evidence="2 9" id="KW-0444">Lipid biosynthesis</keyword>
<evidence type="ECO:0000256" key="4">
    <source>
        <dbReference type="ARBA" id="ARBA00023002"/>
    </source>
</evidence>
<feature type="binding site" evidence="9">
    <location>
        <position position="33"/>
    </location>
    <ligand>
        <name>NADPH</name>
        <dbReference type="ChEBI" id="CHEBI:57783"/>
    </ligand>
</feature>
<evidence type="ECO:0000256" key="10">
    <source>
        <dbReference type="PIRSR" id="PIRSR000114-1"/>
    </source>
</evidence>
<feature type="binding site" evidence="9">
    <location>
        <position position="102"/>
    </location>
    <ligand>
        <name>sn-glycerol 3-phosphate</name>
        <dbReference type="ChEBI" id="CHEBI:57597"/>
    </ligand>
</feature>
<dbReference type="GO" id="GO:0005975">
    <property type="term" value="P:carbohydrate metabolic process"/>
    <property type="evidence" value="ECO:0007669"/>
    <property type="project" value="InterPro"/>
</dbReference>
<feature type="binding site" evidence="9">
    <location>
        <position position="13"/>
    </location>
    <ligand>
        <name>NADPH</name>
        <dbReference type="ChEBI" id="CHEBI:57783"/>
    </ligand>
</feature>
<dbReference type="SUPFAM" id="SSF48179">
    <property type="entry name" value="6-phosphogluconate dehydrogenase C-terminal domain-like"/>
    <property type="match status" value="1"/>
</dbReference>
<evidence type="ECO:0000256" key="8">
    <source>
        <dbReference type="ARBA" id="ARBA00023264"/>
    </source>
</evidence>
<evidence type="ECO:0000256" key="11">
    <source>
        <dbReference type="PIRSR" id="PIRSR000114-2"/>
    </source>
</evidence>
<evidence type="ECO:0000313" key="20">
    <source>
        <dbReference type="Proteomes" id="UP000198988"/>
    </source>
</evidence>
<evidence type="ECO:0000256" key="6">
    <source>
        <dbReference type="ARBA" id="ARBA00023098"/>
    </source>
</evidence>
<feature type="binding site" evidence="9">
    <location>
        <position position="249"/>
    </location>
    <ligand>
        <name>NADPH</name>
        <dbReference type="ChEBI" id="CHEBI:57783"/>
    </ligand>
</feature>
<dbReference type="Proteomes" id="UP000198559">
    <property type="component" value="Unassembled WGS sequence"/>
</dbReference>
<comment type="caution">
    <text evidence="9">Lacks conserved residue(s) required for the propagation of feature annotation.</text>
</comment>
<dbReference type="EMBL" id="CDSC02000233">
    <property type="protein sequence ID" value="SEH81584.1"/>
    <property type="molecule type" value="Genomic_DNA"/>
</dbReference>
<evidence type="ECO:0000256" key="3">
    <source>
        <dbReference type="ARBA" id="ARBA00022857"/>
    </source>
</evidence>
<comment type="catalytic activity">
    <reaction evidence="9 14">
        <text>sn-glycerol 3-phosphate + NADP(+) = dihydroxyacetone phosphate + NADPH + H(+)</text>
        <dbReference type="Rhea" id="RHEA:11096"/>
        <dbReference type="ChEBI" id="CHEBI:15378"/>
        <dbReference type="ChEBI" id="CHEBI:57597"/>
        <dbReference type="ChEBI" id="CHEBI:57642"/>
        <dbReference type="ChEBI" id="CHEBI:57783"/>
        <dbReference type="ChEBI" id="CHEBI:58349"/>
        <dbReference type="EC" id="1.1.1.94"/>
    </reaction>
</comment>
<comment type="pathway">
    <text evidence="9">Membrane lipid metabolism; glycerophospholipid metabolism.</text>
</comment>
<dbReference type="PROSITE" id="PS00957">
    <property type="entry name" value="NAD_G3PDH"/>
    <property type="match status" value="1"/>
</dbReference>
<evidence type="ECO:0000256" key="9">
    <source>
        <dbReference type="HAMAP-Rule" id="MF_00394"/>
    </source>
</evidence>
<evidence type="ECO:0000256" key="2">
    <source>
        <dbReference type="ARBA" id="ARBA00022516"/>
    </source>
</evidence>
<keyword evidence="5 9" id="KW-0520">NAD</keyword>
<feature type="binding site" evidence="12">
    <location>
        <position position="249"/>
    </location>
    <ligand>
        <name>NAD(+)</name>
        <dbReference type="ChEBI" id="CHEBI:57540"/>
    </ligand>
</feature>
<keyword evidence="9" id="KW-0963">Cytoplasm</keyword>
<keyword evidence="3 9" id="KW-0521">NADP</keyword>
<comment type="function">
    <text evidence="9">Catalyzes the reduction of the glycolytic intermediate dihydroxyacetone phosphate (DHAP) to sn-glycerol 3-phosphate (G3P), the key precursor for phospholipid synthesis.</text>
</comment>
<keyword evidence="6 9" id="KW-0443">Lipid metabolism</keyword>
<dbReference type="GO" id="GO:0047952">
    <property type="term" value="F:glycerol-3-phosphate dehydrogenase [NAD(P)+] activity"/>
    <property type="evidence" value="ECO:0007669"/>
    <property type="project" value="UniProtKB-UniRule"/>
</dbReference>